<keyword evidence="2" id="KW-1185">Reference proteome</keyword>
<protein>
    <recommendedName>
        <fullName evidence="3">G-protein coupled receptors family 1 profile domain-containing protein</fullName>
    </recommendedName>
</protein>
<dbReference type="InParanoid" id="T1I005"/>
<dbReference type="Proteomes" id="UP000015103">
    <property type="component" value="Unassembled WGS sequence"/>
</dbReference>
<dbReference type="AlphaFoldDB" id="T1I005"/>
<evidence type="ECO:0000313" key="1">
    <source>
        <dbReference type="EnsemblMetazoa" id="RPRC009625-PA"/>
    </source>
</evidence>
<sequence>MEEISEVPAHRQLLIWLLVPLLAVMMNSSILGAWIFYIPGRDYRLWENVLYASLHRIGWAVPVAFVIVADAYIAFGKV</sequence>
<reference evidence="1" key="1">
    <citation type="submission" date="2015-05" db="UniProtKB">
        <authorList>
            <consortium name="EnsemblMetazoa"/>
        </authorList>
    </citation>
    <scope>IDENTIFICATION</scope>
</reference>
<organism evidence="1 2">
    <name type="scientific">Rhodnius prolixus</name>
    <name type="common">Triatomid bug</name>
    <dbReference type="NCBI Taxonomy" id="13249"/>
    <lineage>
        <taxon>Eukaryota</taxon>
        <taxon>Metazoa</taxon>
        <taxon>Ecdysozoa</taxon>
        <taxon>Arthropoda</taxon>
        <taxon>Hexapoda</taxon>
        <taxon>Insecta</taxon>
        <taxon>Pterygota</taxon>
        <taxon>Neoptera</taxon>
        <taxon>Paraneoptera</taxon>
        <taxon>Hemiptera</taxon>
        <taxon>Heteroptera</taxon>
        <taxon>Panheteroptera</taxon>
        <taxon>Cimicomorpha</taxon>
        <taxon>Reduviidae</taxon>
        <taxon>Triatominae</taxon>
        <taxon>Rhodnius</taxon>
    </lineage>
</organism>
<accession>T1I005</accession>
<dbReference type="EnsemblMetazoa" id="RPRC009625-RA">
    <property type="protein sequence ID" value="RPRC009625-PA"/>
    <property type="gene ID" value="RPRC009625"/>
</dbReference>
<proteinExistence type="predicted"/>
<dbReference type="EMBL" id="ACPB03001699">
    <property type="status" value="NOT_ANNOTATED_CDS"/>
    <property type="molecule type" value="Genomic_DNA"/>
</dbReference>
<dbReference type="VEuPathDB" id="VectorBase:RPRC009625"/>
<name>T1I005_RHOPR</name>
<dbReference type="EMBL" id="ACPB03001700">
    <property type="status" value="NOT_ANNOTATED_CDS"/>
    <property type="molecule type" value="Genomic_DNA"/>
</dbReference>
<evidence type="ECO:0008006" key="3">
    <source>
        <dbReference type="Google" id="ProtNLM"/>
    </source>
</evidence>
<dbReference type="HOGENOM" id="CLU_2625068_0_0_1"/>
<evidence type="ECO:0000313" key="2">
    <source>
        <dbReference type="Proteomes" id="UP000015103"/>
    </source>
</evidence>